<protein>
    <submittedName>
        <fullName evidence="1">Uncharacterized protein</fullName>
    </submittedName>
</protein>
<name>A0A561T416_9PSEU</name>
<dbReference type="Proteomes" id="UP000321261">
    <property type="component" value="Unassembled WGS sequence"/>
</dbReference>
<proteinExistence type="predicted"/>
<reference evidence="1 2" key="1">
    <citation type="submission" date="2019-06" db="EMBL/GenBank/DDBJ databases">
        <title>Sequencing the genomes of 1000 actinobacteria strains.</title>
        <authorList>
            <person name="Klenk H.-P."/>
        </authorList>
    </citation>
    <scope>NUCLEOTIDE SEQUENCE [LARGE SCALE GENOMIC DNA]</scope>
    <source>
        <strain evidence="1 2">DSM 45671</strain>
    </source>
</reference>
<evidence type="ECO:0000313" key="2">
    <source>
        <dbReference type="Proteomes" id="UP000321261"/>
    </source>
</evidence>
<dbReference type="EMBL" id="VIWU01000001">
    <property type="protein sequence ID" value="TWF81861.1"/>
    <property type="molecule type" value="Genomic_DNA"/>
</dbReference>
<comment type="caution">
    <text evidence="1">The sequence shown here is derived from an EMBL/GenBank/DDBJ whole genome shotgun (WGS) entry which is preliminary data.</text>
</comment>
<organism evidence="1 2">
    <name type="scientific">Pseudonocardia hierapolitana</name>
    <dbReference type="NCBI Taxonomy" id="1128676"/>
    <lineage>
        <taxon>Bacteria</taxon>
        <taxon>Bacillati</taxon>
        <taxon>Actinomycetota</taxon>
        <taxon>Actinomycetes</taxon>
        <taxon>Pseudonocardiales</taxon>
        <taxon>Pseudonocardiaceae</taxon>
        <taxon>Pseudonocardia</taxon>
    </lineage>
</organism>
<gene>
    <name evidence="1" type="ORF">FHX44_117806</name>
</gene>
<dbReference type="AlphaFoldDB" id="A0A561T416"/>
<evidence type="ECO:0000313" key="1">
    <source>
        <dbReference type="EMBL" id="TWF81861.1"/>
    </source>
</evidence>
<accession>A0A561T416</accession>
<keyword evidence="2" id="KW-1185">Reference proteome</keyword>
<sequence length="117" mass="13227">MLWLSDRSPAAFLHCFAGCCLRGPLIRFYQSTEQLVAPLVGREAVPMHHQYLVIVVHECSNRYWLHMNDVVLEPISVGRLDIDKRQPNPLVVVNGALTESLCPVRIRLSGVGHSRRV</sequence>